<dbReference type="GO" id="GO:0003676">
    <property type="term" value="F:nucleic acid binding"/>
    <property type="evidence" value="ECO:0007669"/>
    <property type="project" value="InterPro"/>
</dbReference>
<keyword evidence="3" id="KW-0540">Nuclease</keyword>
<evidence type="ECO:0000256" key="3">
    <source>
        <dbReference type="ARBA" id="ARBA00022722"/>
    </source>
</evidence>
<feature type="region of interest" description="Disordered" evidence="7">
    <location>
        <begin position="341"/>
        <end position="365"/>
    </location>
</feature>
<accession>A0A2Z6MUU6</accession>
<dbReference type="Gene3D" id="2.40.70.10">
    <property type="entry name" value="Acid Proteases"/>
    <property type="match status" value="1"/>
</dbReference>
<dbReference type="GO" id="GO:0016787">
    <property type="term" value="F:hydrolase activity"/>
    <property type="evidence" value="ECO:0007669"/>
    <property type="project" value="UniProtKB-KW"/>
</dbReference>
<dbReference type="OrthoDB" id="1717862at2759"/>
<dbReference type="InterPro" id="IPR005162">
    <property type="entry name" value="Retrotrans_gag_dom"/>
</dbReference>
<feature type="region of interest" description="Disordered" evidence="7">
    <location>
        <begin position="1793"/>
        <end position="1837"/>
    </location>
</feature>
<evidence type="ECO:0000313" key="10">
    <source>
        <dbReference type="Proteomes" id="UP000242715"/>
    </source>
</evidence>
<feature type="region of interest" description="Disordered" evidence="7">
    <location>
        <begin position="417"/>
        <end position="548"/>
    </location>
</feature>
<evidence type="ECO:0000256" key="7">
    <source>
        <dbReference type="SAM" id="MobiDB-lite"/>
    </source>
</evidence>
<dbReference type="InterPro" id="IPR012337">
    <property type="entry name" value="RNaseH-like_sf"/>
</dbReference>
<proteinExistence type="predicted"/>
<dbReference type="SUPFAM" id="SSF56672">
    <property type="entry name" value="DNA/RNA polymerases"/>
    <property type="match status" value="1"/>
</dbReference>
<evidence type="ECO:0000256" key="1">
    <source>
        <dbReference type="ARBA" id="ARBA00022679"/>
    </source>
</evidence>
<keyword evidence="10" id="KW-1185">Reference proteome</keyword>
<dbReference type="Gene3D" id="1.10.340.70">
    <property type="match status" value="1"/>
</dbReference>
<dbReference type="InterPro" id="IPR036397">
    <property type="entry name" value="RNaseH_sf"/>
</dbReference>
<reference evidence="10" key="1">
    <citation type="journal article" date="2017" name="Front. Plant Sci.">
        <title>Climate Clever Clovers: New Paradigm to Reduce the Environmental Footprint of Ruminants by Breeding Low Methanogenic Forages Utilizing Haplotype Variation.</title>
        <authorList>
            <person name="Kaur P."/>
            <person name="Appels R."/>
            <person name="Bayer P.E."/>
            <person name="Keeble-Gagnere G."/>
            <person name="Wang J."/>
            <person name="Hirakawa H."/>
            <person name="Shirasawa K."/>
            <person name="Vercoe P."/>
            <person name="Stefanova K."/>
            <person name="Durmic Z."/>
            <person name="Nichols P."/>
            <person name="Revell C."/>
            <person name="Isobe S.N."/>
            <person name="Edwards D."/>
            <person name="Erskine W."/>
        </authorList>
    </citation>
    <scope>NUCLEOTIDE SEQUENCE [LARGE SCALE GENOMIC DNA]</scope>
    <source>
        <strain evidence="10">cv. Daliak</strain>
    </source>
</reference>
<dbReference type="InterPro" id="IPR041588">
    <property type="entry name" value="Integrase_H2C2"/>
</dbReference>
<evidence type="ECO:0000259" key="8">
    <source>
        <dbReference type="PROSITE" id="PS50994"/>
    </source>
</evidence>
<dbReference type="InterPro" id="IPR041373">
    <property type="entry name" value="RT_RNaseH"/>
</dbReference>
<feature type="compositionally biased region" description="Basic and acidic residues" evidence="7">
    <location>
        <begin position="451"/>
        <end position="486"/>
    </location>
</feature>
<dbReference type="Pfam" id="PF03732">
    <property type="entry name" value="Retrotrans_gag"/>
    <property type="match status" value="1"/>
</dbReference>
<dbReference type="PROSITE" id="PS50994">
    <property type="entry name" value="INTEGRASE"/>
    <property type="match status" value="1"/>
</dbReference>
<dbReference type="GO" id="GO:0003964">
    <property type="term" value="F:RNA-directed DNA polymerase activity"/>
    <property type="evidence" value="ECO:0007669"/>
    <property type="project" value="UniProtKB-KW"/>
</dbReference>
<dbReference type="Proteomes" id="UP000242715">
    <property type="component" value="Unassembled WGS sequence"/>
</dbReference>
<dbReference type="GO" id="GO:0004519">
    <property type="term" value="F:endonuclease activity"/>
    <property type="evidence" value="ECO:0007669"/>
    <property type="project" value="UniProtKB-KW"/>
</dbReference>
<name>A0A2Z6MUU6_TRISU</name>
<evidence type="ECO:0000256" key="5">
    <source>
        <dbReference type="ARBA" id="ARBA00022801"/>
    </source>
</evidence>
<dbReference type="Gene3D" id="3.10.20.370">
    <property type="match status" value="1"/>
</dbReference>
<dbReference type="CDD" id="cd00303">
    <property type="entry name" value="retropepsin_like"/>
    <property type="match status" value="1"/>
</dbReference>
<keyword evidence="4" id="KW-0255">Endonuclease</keyword>
<protein>
    <recommendedName>
        <fullName evidence="8">Integrase catalytic domain-containing protein</fullName>
    </recommendedName>
</protein>
<dbReference type="CDD" id="cd01647">
    <property type="entry name" value="RT_LTR"/>
    <property type="match status" value="1"/>
</dbReference>
<evidence type="ECO:0000313" key="9">
    <source>
        <dbReference type="EMBL" id="GAU28722.1"/>
    </source>
</evidence>
<feature type="compositionally biased region" description="Low complexity" evidence="7">
    <location>
        <begin position="341"/>
        <end position="358"/>
    </location>
</feature>
<dbReference type="CDD" id="cd09274">
    <property type="entry name" value="RNase_HI_RT_Ty3"/>
    <property type="match status" value="1"/>
</dbReference>
<dbReference type="Gene3D" id="3.10.10.10">
    <property type="entry name" value="HIV Type 1 Reverse Transcriptase, subunit A, domain 1"/>
    <property type="match status" value="1"/>
</dbReference>
<keyword evidence="2" id="KW-0548">Nucleotidyltransferase</keyword>
<feature type="compositionally biased region" description="Polar residues" evidence="7">
    <location>
        <begin position="417"/>
        <end position="426"/>
    </location>
</feature>
<dbReference type="InterPro" id="IPR043502">
    <property type="entry name" value="DNA/RNA_pol_sf"/>
</dbReference>
<feature type="compositionally biased region" description="Basic and acidic residues" evidence="7">
    <location>
        <begin position="501"/>
        <end position="532"/>
    </location>
</feature>
<organism evidence="9 10">
    <name type="scientific">Trifolium subterraneum</name>
    <name type="common">Subterranean clover</name>
    <dbReference type="NCBI Taxonomy" id="3900"/>
    <lineage>
        <taxon>Eukaryota</taxon>
        <taxon>Viridiplantae</taxon>
        <taxon>Streptophyta</taxon>
        <taxon>Embryophyta</taxon>
        <taxon>Tracheophyta</taxon>
        <taxon>Spermatophyta</taxon>
        <taxon>Magnoliopsida</taxon>
        <taxon>eudicotyledons</taxon>
        <taxon>Gunneridae</taxon>
        <taxon>Pentapetalae</taxon>
        <taxon>rosids</taxon>
        <taxon>fabids</taxon>
        <taxon>Fabales</taxon>
        <taxon>Fabaceae</taxon>
        <taxon>Papilionoideae</taxon>
        <taxon>50 kb inversion clade</taxon>
        <taxon>NPAAA clade</taxon>
        <taxon>Hologalegina</taxon>
        <taxon>IRL clade</taxon>
        <taxon>Trifolieae</taxon>
        <taxon>Trifolium</taxon>
    </lineage>
</organism>
<dbReference type="Pfam" id="PF17921">
    <property type="entry name" value="Integrase_H2C2"/>
    <property type="match status" value="1"/>
</dbReference>
<dbReference type="InterPro" id="IPR021109">
    <property type="entry name" value="Peptidase_aspartic_dom_sf"/>
</dbReference>
<keyword evidence="5" id="KW-0378">Hydrolase</keyword>
<evidence type="ECO:0000256" key="2">
    <source>
        <dbReference type="ARBA" id="ARBA00022695"/>
    </source>
</evidence>
<evidence type="ECO:0000256" key="6">
    <source>
        <dbReference type="ARBA" id="ARBA00022918"/>
    </source>
</evidence>
<keyword evidence="6" id="KW-0695">RNA-directed DNA polymerase</keyword>
<dbReference type="PANTHER" id="PTHR37984:SF5">
    <property type="entry name" value="PROTEIN NYNRIN-LIKE"/>
    <property type="match status" value="1"/>
</dbReference>
<feature type="region of interest" description="Disordered" evidence="7">
    <location>
        <begin position="1750"/>
        <end position="1772"/>
    </location>
</feature>
<evidence type="ECO:0000256" key="4">
    <source>
        <dbReference type="ARBA" id="ARBA00022759"/>
    </source>
</evidence>
<dbReference type="FunFam" id="3.10.20.370:FF:000001">
    <property type="entry name" value="Retrovirus-related Pol polyprotein from transposon 17.6-like protein"/>
    <property type="match status" value="1"/>
</dbReference>
<sequence>MLDTSSSGFLFDPEIEKTARASQDYQEIQSNTDQEPIDMAGEENFISVPPPRRTLGDYGQRNNGGIANLGFQPVNPVTFDIKNTVISALKEDQYSGAESQCPNLHLSHFYDACNYTDPPGISESDKRLRLFKFSLTGRAKDWLDTIPPGTIATWQDLERKFKDRYFPIHKFLERRSEIMNFEQGDSETLYDAWERFKLCLKKCPDHGIDELQQMQYFTQGLRPQTRMLLDASAGGSLKNKDEVEAKELVETMAQNEYRAQNDRGAKKKAGILELDTNRQWHKMKMEELKKASSRGSQAHVNQFEEVKCDFCRGGHENGKCFPEGSEQAKYLANFRKSYPNNQGYGWGNQGQNSNSNPPARKPSPMEESINKFIQVTQESIGELKTSQLTMQKHNDASIKNLETQMGQLSRQFSELMSQGTFGGNTKDNPRNEQCKTITLRNREIPSPQVGESHKKKEKNKVQEDEVEKEELSEMKNEGDVEKSKESEVEESGESENEGEVEVEKLREKKVRSEEEDVGKEQKTGQEKGKGKESSPNIKLPYPRKKKAKAKDHSQFKKFMKLLNTLQLNVPLVEALEQMPLYSKFLKELLTKKRKPLNDDTVDMTEECSALIQRKLPQKKKDPGSFTIPCSIGNLCIGRALCDLGSSINLMSLTMMKKIPGAVAKPTRIQLSLADRSIVYPYGILHDVLVRVGEFIFPDDFIIMDIAEDREVESLVLGRPFLAIGRALIDVEMGELMLRTDEEKIMFNVKRHDDESDCFRVDVIEEVVEDVHVEEQPSPPLERVIVNSIEKVEDKFEEEIEECLRQLKANLVDSKPKFEEVVDVIEEVVEDVHVEEQPSPPLERVIVNSIEKVEDKFEEEIEECLRQLKANLVDSKPKFEEVLSSDKEENAQEDKAKTVELKEIPSHLKYVFLGENGSNPTIISSSLARLEESKFLRVLRANKEAMGWAISDLKGISPTLCMHKIKMEDEYKPVVQPQRRLNPTMKEVVKNEVLKLLEAGMIYPISDSEWVSPVHVVPKKGGMTVIHNDKNELIPTRTVTGWRMCIDYRRLNKATRKDHYPLPFMDQMLERLAGQEYYFFLDGNSGYNQIAVDPRDQEKTAFTCPFVLNWEKCHFMVKEGIVLGHKVSSKGIEVDQAKIKDSEFNFDDACLNAFEILKEKLVSTPVIVAPQWDLPFELMCDASDYAVGAVLGQHQSKFFHAIYYASKVLNENQINYTTTEKELLAIVFALEKFRSYLIGSKVIVFTDHAALRHLLTKNESKPRLLRWVLLLQEFYIEIKDKKGVENVVADHLSRLENPLVTTKEKVISEAFPDEHLLAISTRSWFADLANYKVSGELPEDLTSHQRKKFLHDSKFYFWDDPFLFKEGQDVDRTAAKVLQSGFFWPTLFKDCVDYVKNCDKCQRTGTITKRDEMPLQGMLEVEPFDCWGVDFMGPFPSSKSNLYILVCVDYVTKWVEAIASLKNDAHTVHKVATPYHPQTSGLVEVSNRQIKQILEKTVASSRKDWSLKLDDALWAYRTAFKTYLGFSPYQLVYGKACHLPVELEHTAYWATKLLNMDESLAGRERLLKLNELDEWRCRAYENAVIYKARTKAYHDKALRPKEFHPGQQEVSPYGSVEIFKPGEEDQGKLVLEDNEEEKCNRKAESALSDVCVPRRAMVRAAQPNGNIRVNSQTPVRRATHTTRRAGRFKSARVLSDNWRRAGIFSFNPSSSSSPSRIHHLQTSINPQKPSKLHQSNIINSNPQQIIITHTPQITNSPNKIPKPQFPKPNPKATNFFKQTLKLSFSSLKMFDKLHGKGKKTNAPSQEEPKKKRLTRSSSKGGGSSSRQEPPPPPQVEEAQGMTWAEKFVRNNRGCTAPYSERFFQEHHHTRYLKLKALQINQEKAFKNGLREVPEVYGEIERRGWLLFNSLMDREKMSGNLELVREFLRMLIRVMPLERCMLREYWWTTQVMRLIVF</sequence>
<keyword evidence="1" id="KW-0808">Transferase</keyword>
<dbReference type="PANTHER" id="PTHR37984">
    <property type="entry name" value="PROTEIN CBG26694"/>
    <property type="match status" value="1"/>
</dbReference>
<gene>
    <name evidence="9" type="ORF">TSUD_372290</name>
</gene>
<dbReference type="Pfam" id="PF00078">
    <property type="entry name" value="RVT_1"/>
    <property type="match status" value="1"/>
</dbReference>
<feature type="domain" description="Integrase catalytic" evidence="8">
    <location>
        <begin position="1468"/>
        <end position="1535"/>
    </location>
</feature>
<dbReference type="InterPro" id="IPR050951">
    <property type="entry name" value="Retrovirus_Pol_polyprotein"/>
</dbReference>
<dbReference type="GO" id="GO:0015074">
    <property type="term" value="P:DNA integration"/>
    <property type="evidence" value="ECO:0007669"/>
    <property type="project" value="InterPro"/>
</dbReference>
<dbReference type="Pfam" id="PF17917">
    <property type="entry name" value="RT_RNaseH"/>
    <property type="match status" value="1"/>
</dbReference>
<dbReference type="SUPFAM" id="SSF53098">
    <property type="entry name" value="Ribonuclease H-like"/>
    <property type="match status" value="1"/>
</dbReference>
<feature type="compositionally biased region" description="Acidic residues" evidence="7">
    <location>
        <begin position="487"/>
        <end position="500"/>
    </location>
</feature>
<dbReference type="Gene3D" id="3.30.420.10">
    <property type="entry name" value="Ribonuclease H-like superfamily/Ribonuclease H"/>
    <property type="match status" value="2"/>
</dbReference>
<dbReference type="InterPro" id="IPR000477">
    <property type="entry name" value="RT_dom"/>
</dbReference>
<dbReference type="InterPro" id="IPR001584">
    <property type="entry name" value="Integrase_cat-core"/>
</dbReference>
<dbReference type="EMBL" id="DF973379">
    <property type="protein sequence ID" value="GAU28722.1"/>
    <property type="molecule type" value="Genomic_DNA"/>
</dbReference>